<sequence>MRIGVTALGCALLASGAQLAAGPSEEVNAEQFYTTARQVEKKGALALFDKRTKVMQAQIKDAALSARAANAAATDRGSPHFCVPDAARKKGLNVQQVLNMLGGLGQPLRQRSTLQAAWLEALKKSYPCR</sequence>
<accession>A0A345YCM2</accession>
<dbReference type="Proteomes" id="UP000254508">
    <property type="component" value="Chromosome"/>
</dbReference>
<dbReference type="RefSeq" id="WP_115415861.1">
    <property type="nucleotide sequence ID" value="NZ_CP031357.1"/>
</dbReference>
<dbReference type="AlphaFoldDB" id="A0A345YCM2"/>
<evidence type="ECO:0000313" key="3">
    <source>
        <dbReference type="Proteomes" id="UP000254508"/>
    </source>
</evidence>
<name>A0A345YCM2_9SPHN</name>
<organism evidence="2 3">
    <name type="scientific">Erythrobacter aureus</name>
    <dbReference type="NCBI Taxonomy" id="2182384"/>
    <lineage>
        <taxon>Bacteria</taxon>
        <taxon>Pseudomonadati</taxon>
        <taxon>Pseudomonadota</taxon>
        <taxon>Alphaproteobacteria</taxon>
        <taxon>Sphingomonadales</taxon>
        <taxon>Erythrobacteraceae</taxon>
        <taxon>Erythrobacter/Porphyrobacter group</taxon>
        <taxon>Erythrobacter</taxon>
    </lineage>
</organism>
<dbReference type="EMBL" id="CP031357">
    <property type="protein sequence ID" value="AXK41674.1"/>
    <property type="molecule type" value="Genomic_DNA"/>
</dbReference>
<proteinExistence type="predicted"/>
<evidence type="ECO:0000256" key="1">
    <source>
        <dbReference type="SAM" id="SignalP"/>
    </source>
</evidence>
<dbReference type="OrthoDB" id="7428574at2"/>
<protein>
    <recommendedName>
        <fullName evidence="4">Rap1a immunity protein domain-containing protein</fullName>
    </recommendedName>
</protein>
<feature type="chain" id="PRO_5016906037" description="Rap1a immunity protein domain-containing protein" evidence="1">
    <location>
        <begin position="21"/>
        <end position="129"/>
    </location>
</feature>
<gene>
    <name evidence="2" type="ORF">DVR09_04395</name>
</gene>
<keyword evidence="1" id="KW-0732">Signal</keyword>
<evidence type="ECO:0000313" key="2">
    <source>
        <dbReference type="EMBL" id="AXK41674.1"/>
    </source>
</evidence>
<feature type="signal peptide" evidence="1">
    <location>
        <begin position="1"/>
        <end position="20"/>
    </location>
</feature>
<reference evidence="3" key="1">
    <citation type="submission" date="2018-07" db="EMBL/GenBank/DDBJ databases">
        <title>Genome sequence of Erythrobacter strain YH-07, an antagonistic bacterium isolated from Yellow Sea.</title>
        <authorList>
            <person name="Tang T."/>
            <person name="Liu Q."/>
            <person name="Sun X."/>
        </authorList>
    </citation>
    <scope>NUCLEOTIDE SEQUENCE [LARGE SCALE GENOMIC DNA]</scope>
    <source>
        <strain evidence="3">YH-07</strain>
    </source>
</reference>
<evidence type="ECO:0008006" key="4">
    <source>
        <dbReference type="Google" id="ProtNLM"/>
    </source>
</evidence>
<dbReference type="KEGG" id="err:DVR09_04395"/>
<keyword evidence="3" id="KW-1185">Reference proteome</keyword>